<dbReference type="GO" id="GO:0055088">
    <property type="term" value="P:lipid homeostasis"/>
    <property type="evidence" value="ECO:0007669"/>
    <property type="project" value="TreeGrafter"/>
</dbReference>
<evidence type="ECO:0000259" key="13">
    <source>
        <dbReference type="PROSITE" id="PS51030"/>
    </source>
</evidence>
<evidence type="ECO:0000256" key="10">
    <source>
        <dbReference type="ARBA" id="ARBA00040082"/>
    </source>
</evidence>
<dbReference type="GO" id="GO:0008270">
    <property type="term" value="F:zinc ion binding"/>
    <property type="evidence" value="ECO:0007669"/>
    <property type="project" value="UniProtKB-KW"/>
</dbReference>
<evidence type="ECO:0000313" key="15">
    <source>
        <dbReference type="Proteomes" id="UP001311232"/>
    </source>
</evidence>
<keyword evidence="5" id="KW-0805">Transcription regulation</keyword>
<proteinExistence type="inferred from homology"/>
<dbReference type="InterPro" id="IPR051130">
    <property type="entry name" value="Mito_struct-func_regulator"/>
</dbReference>
<keyword evidence="2" id="KW-0479">Metal-binding</keyword>
<dbReference type="InterPro" id="IPR013088">
    <property type="entry name" value="Znf_NHR/GATA"/>
</dbReference>
<evidence type="ECO:0000256" key="3">
    <source>
        <dbReference type="ARBA" id="ARBA00022771"/>
    </source>
</evidence>
<feature type="compositionally biased region" description="Low complexity" evidence="12">
    <location>
        <begin position="35"/>
        <end position="54"/>
    </location>
</feature>
<dbReference type="Gene3D" id="1.10.510.10">
    <property type="entry name" value="Transferase(Phosphotransferase) domain 1"/>
    <property type="match status" value="1"/>
</dbReference>
<name>A0AAV9R228_9TELE</name>
<dbReference type="Proteomes" id="UP001311232">
    <property type="component" value="Unassembled WGS sequence"/>
</dbReference>
<gene>
    <name evidence="14" type="ORF">CRENBAI_012009</name>
</gene>
<dbReference type="SUPFAM" id="SSF56112">
    <property type="entry name" value="Protein kinase-like (PK-like)"/>
    <property type="match status" value="1"/>
</dbReference>
<evidence type="ECO:0000256" key="6">
    <source>
        <dbReference type="ARBA" id="ARBA00023125"/>
    </source>
</evidence>
<comment type="caution">
    <text evidence="14">The sequence shown here is derived from an EMBL/GenBank/DDBJ whole genome shotgun (WGS) entry which is preliminary data.</text>
</comment>
<evidence type="ECO:0000256" key="8">
    <source>
        <dbReference type="ARBA" id="ARBA00023170"/>
    </source>
</evidence>
<dbReference type="PANTHER" id="PTHR43173:SF19">
    <property type="entry name" value="AARF DOMAIN-CONTAINING PROTEIN KINASE 1"/>
    <property type="match status" value="1"/>
</dbReference>
<comment type="similarity">
    <text evidence="1">Belongs to the protein kinase superfamily. ADCK protein kinase family.</text>
</comment>
<protein>
    <recommendedName>
        <fullName evidence="10">AarF domain-containing protein kinase 1</fullName>
    </recommendedName>
</protein>
<feature type="compositionally biased region" description="Gly residues" evidence="12">
    <location>
        <begin position="264"/>
        <end position="276"/>
    </location>
</feature>
<keyword evidence="4" id="KW-0862">Zinc</keyword>
<feature type="domain" description="Nuclear receptor" evidence="13">
    <location>
        <begin position="343"/>
        <end position="442"/>
    </location>
</feature>
<dbReference type="InterPro" id="IPR004147">
    <property type="entry name" value="ABC1_dom"/>
</dbReference>
<dbReference type="GO" id="GO:0005743">
    <property type="term" value="C:mitochondrial inner membrane"/>
    <property type="evidence" value="ECO:0007669"/>
    <property type="project" value="TreeGrafter"/>
</dbReference>
<dbReference type="EMBL" id="JAHHUM010002616">
    <property type="protein sequence ID" value="KAK5602432.1"/>
    <property type="molecule type" value="Genomic_DNA"/>
</dbReference>
<dbReference type="PRINTS" id="PR00047">
    <property type="entry name" value="STROIDFINGER"/>
</dbReference>
<sequence length="883" mass="98012">MGIAWHGVGKTRAQPSWKPRRSDPPWGHFPFREFSPPGSYPGSTPGTPSNSGPPAHHSARTPFHQIYGILTMNRRAQLLEQLQFVQLKCTSRDMPCVQAQYGPAPPGSAYSGQSFSYQGDSYSSDLMTHDYTKLDLGGGEISAAATTSLPSFNVFVEGSYEPKSSCLYQMPHHRPTIKKEEESYPTAPPLEPISSTTMYFKQSPPSTPTTPSMTQQPGTSFMWDEHSLASQSHPHSMGSGLETGPLKSPRFSHFYQHSPPHSGGSVGGYESLGGGLVRTSSSSSSSSSSVSHPHGQHLEQSMYQLHRGAGGSSLAFRSLALGPCGPLLGDSLPSPPPRGPQGEGTCAVCGDNAACQHYGVRTCEGCKGFFKKGKSAVTILQPADKRCLATVALCRKTPSSVSGRKNCPVDKRNNANRLPVLSCFQKCLSGWHYGEEKVHRRSAERLRDLCCANRGTFIKVGQHLGALDYLLPDEYTSTLKVLHSRAPQSTMEEIRQVIREDLGKEITELFVSFEEKPQGAASLAQVHKAVLHDGRTVAVKVQHPKVQRQSSKDIMVIEVLVKAVHWLFPDFAFMWLVDEAKKNMPLELDFLNEGHNAEKVANMLSHFPFLKVPMICWDLSTKRILTMEFLEGGQVNDREYMKKHCINVNEISENLGKMYSEMIFVHGFVHCDPHPGNVLVRRCPLSQKTEIVLLDHGLYQVLQPDFRMDYCRLWMSLIKGDMSGVERYSRRLGAGDLYPLFACVLTARSWNAVNAGIGSVPVTHAEDVEIRTNAALYLPQISDLLNRVPRQMLLLMKTNDLLRGIETTLQTRASSSSFINMSRCCIRAVARHKRSKAQSRRRCLQITLAESVSLWKLSVYELLLWVRGSVMTRWLSALLAFLH</sequence>
<dbReference type="GO" id="GO:0007005">
    <property type="term" value="P:mitochondrion organization"/>
    <property type="evidence" value="ECO:0007669"/>
    <property type="project" value="TreeGrafter"/>
</dbReference>
<keyword evidence="7" id="KW-0804">Transcription</keyword>
<keyword evidence="6" id="KW-0238">DNA-binding</keyword>
<feature type="region of interest" description="Disordered" evidence="12">
    <location>
        <begin position="200"/>
        <end position="296"/>
    </location>
</feature>
<evidence type="ECO:0000256" key="4">
    <source>
        <dbReference type="ARBA" id="ARBA00022833"/>
    </source>
</evidence>
<dbReference type="InterPro" id="IPR045307">
    <property type="entry name" value="ADCK1_dom"/>
</dbReference>
<evidence type="ECO:0000256" key="1">
    <source>
        <dbReference type="ARBA" id="ARBA00009670"/>
    </source>
</evidence>
<dbReference type="SMART" id="SM00399">
    <property type="entry name" value="ZnF_C4"/>
    <property type="match status" value="1"/>
</dbReference>
<keyword evidence="9" id="KW-0539">Nucleus</keyword>
<evidence type="ECO:0000256" key="5">
    <source>
        <dbReference type="ARBA" id="ARBA00023015"/>
    </source>
</evidence>
<dbReference type="GO" id="GO:0003700">
    <property type="term" value="F:DNA-binding transcription factor activity"/>
    <property type="evidence" value="ECO:0007669"/>
    <property type="project" value="InterPro"/>
</dbReference>
<dbReference type="AlphaFoldDB" id="A0AAV9R228"/>
<dbReference type="InterPro" id="IPR011009">
    <property type="entry name" value="Kinase-like_dom_sf"/>
</dbReference>
<dbReference type="SUPFAM" id="SSF57716">
    <property type="entry name" value="Glucocorticoid receptor-like (DNA-binding domain)"/>
    <property type="match status" value="1"/>
</dbReference>
<reference evidence="14 15" key="1">
    <citation type="submission" date="2021-06" db="EMBL/GenBank/DDBJ databases">
        <authorList>
            <person name="Palmer J.M."/>
        </authorList>
    </citation>
    <scope>NUCLEOTIDE SEQUENCE [LARGE SCALE GENOMIC DNA]</scope>
    <source>
        <strain evidence="14 15">MEX-2019</strain>
        <tissue evidence="14">Muscle</tissue>
    </source>
</reference>
<keyword evidence="8" id="KW-0675">Receptor</keyword>
<dbReference type="Pfam" id="PF03109">
    <property type="entry name" value="ABC1"/>
    <property type="match status" value="1"/>
</dbReference>
<dbReference type="PROSITE" id="PS51030">
    <property type="entry name" value="NUCLEAR_REC_DBD_2"/>
    <property type="match status" value="1"/>
</dbReference>
<dbReference type="PANTHER" id="PTHR43173">
    <property type="entry name" value="ABC1 FAMILY PROTEIN"/>
    <property type="match status" value="1"/>
</dbReference>
<keyword evidence="15" id="KW-1185">Reference proteome</keyword>
<evidence type="ECO:0000256" key="12">
    <source>
        <dbReference type="SAM" id="MobiDB-lite"/>
    </source>
</evidence>
<feature type="compositionally biased region" description="Low complexity" evidence="12">
    <location>
        <begin position="209"/>
        <end position="220"/>
    </location>
</feature>
<dbReference type="Pfam" id="PF00105">
    <property type="entry name" value="zf-C4"/>
    <property type="match status" value="1"/>
</dbReference>
<evidence type="ECO:0000256" key="11">
    <source>
        <dbReference type="ARBA" id="ARBA00045626"/>
    </source>
</evidence>
<evidence type="ECO:0000256" key="9">
    <source>
        <dbReference type="ARBA" id="ARBA00023242"/>
    </source>
</evidence>
<feature type="compositionally biased region" description="Low complexity" evidence="12">
    <location>
        <begin position="280"/>
        <end position="291"/>
    </location>
</feature>
<keyword evidence="3" id="KW-0863">Zinc-finger</keyword>
<dbReference type="CDD" id="cd13969">
    <property type="entry name" value="ADCK1-like"/>
    <property type="match status" value="1"/>
</dbReference>
<accession>A0AAV9R228</accession>
<evidence type="ECO:0000256" key="2">
    <source>
        <dbReference type="ARBA" id="ARBA00022723"/>
    </source>
</evidence>
<organism evidence="14 15">
    <name type="scientific">Crenichthys baileyi</name>
    <name type="common">White River springfish</name>
    <dbReference type="NCBI Taxonomy" id="28760"/>
    <lineage>
        <taxon>Eukaryota</taxon>
        <taxon>Metazoa</taxon>
        <taxon>Chordata</taxon>
        <taxon>Craniata</taxon>
        <taxon>Vertebrata</taxon>
        <taxon>Euteleostomi</taxon>
        <taxon>Actinopterygii</taxon>
        <taxon>Neopterygii</taxon>
        <taxon>Teleostei</taxon>
        <taxon>Neoteleostei</taxon>
        <taxon>Acanthomorphata</taxon>
        <taxon>Ovalentaria</taxon>
        <taxon>Atherinomorphae</taxon>
        <taxon>Cyprinodontiformes</taxon>
        <taxon>Goodeidae</taxon>
        <taxon>Crenichthys</taxon>
    </lineage>
</organism>
<evidence type="ECO:0000256" key="7">
    <source>
        <dbReference type="ARBA" id="ARBA00023163"/>
    </source>
</evidence>
<dbReference type="InterPro" id="IPR001628">
    <property type="entry name" value="Znf_hrmn_rcpt"/>
</dbReference>
<feature type="region of interest" description="Disordered" evidence="12">
    <location>
        <begin position="1"/>
        <end position="60"/>
    </location>
</feature>
<dbReference type="GO" id="GO:0043565">
    <property type="term" value="F:sequence-specific DNA binding"/>
    <property type="evidence" value="ECO:0007669"/>
    <property type="project" value="InterPro"/>
</dbReference>
<evidence type="ECO:0000313" key="14">
    <source>
        <dbReference type="EMBL" id="KAK5602432.1"/>
    </source>
</evidence>
<dbReference type="Gene3D" id="3.30.50.10">
    <property type="entry name" value="Erythroid Transcription Factor GATA-1, subunit A"/>
    <property type="match status" value="1"/>
</dbReference>
<comment type="function">
    <text evidence="11">Appears to be essential for maintaining mitochondrial cristae formation and mitochondrial function by acting via YME1L1 in a kinase-independent manner to regulate essential mitochondrial structural proteins OPA1 and IMMT. The action of this enzyme is not yet clear. It is not known if it has protein kinase activity and what type of substrate it would phosphorylate (Ser, Thr or Tyr).</text>
</comment>